<dbReference type="InterPro" id="IPR036264">
    <property type="entry name" value="Bact_exopeptidase_dim_dom"/>
</dbReference>
<feature type="domain" description="Peptidase M20 dimerisation" evidence="6">
    <location>
        <begin position="168"/>
        <end position="281"/>
    </location>
</feature>
<name>A0A0G0MST4_9BACT</name>
<evidence type="ECO:0000256" key="4">
    <source>
        <dbReference type="ARBA" id="ARBA00022801"/>
    </source>
</evidence>
<dbReference type="GO" id="GO:0016787">
    <property type="term" value="F:hydrolase activity"/>
    <property type="evidence" value="ECO:0007669"/>
    <property type="project" value="UniProtKB-KW"/>
</dbReference>
<dbReference type="SUPFAM" id="SSF53187">
    <property type="entry name" value="Zn-dependent exopeptidases"/>
    <property type="match status" value="1"/>
</dbReference>
<evidence type="ECO:0000259" key="6">
    <source>
        <dbReference type="Pfam" id="PF07687"/>
    </source>
</evidence>
<dbReference type="EMBL" id="LBWK01000001">
    <property type="protein sequence ID" value="KKR06198.1"/>
    <property type="molecule type" value="Genomic_DNA"/>
</dbReference>
<evidence type="ECO:0000256" key="5">
    <source>
        <dbReference type="ARBA" id="ARBA00022833"/>
    </source>
</evidence>
<dbReference type="Pfam" id="PF07687">
    <property type="entry name" value="M20_dimer"/>
    <property type="match status" value="1"/>
</dbReference>
<gene>
    <name evidence="7" type="ORF">UT34_C0001G0238</name>
</gene>
<dbReference type="STRING" id="1619100.UT34_C0001G0238"/>
<dbReference type="Gene3D" id="3.40.630.10">
    <property type="entry name" value="Zn peptidases"/>
    <property type="match status" value="1"/>
</dbReference>
<keyword evidence="3" id="KW-0479">Metal-binding</keyword>
<keyword evidence="5" id="KW-0862">Zinc</keyword>
<dbReference type="Proteomes" id="UP000034799">
    <property type="component" value="Unassembled WGS sequence"/>
</dbReference>
<accession>A0A0G0MST4</accession>
<sequence>MKVEEQLVKLVSIPSFVDKTNNEKMLGEYLLERLYEIYPTLPAVKQYVTKERFNVYVKQESPKLFVIGHIDTVQPSSNWKTDPFRPLIRDGNLYGLGAWDMKGSLAAFLTALENVKKEIDLTKLSMLFYVDEEYDFLGMKKFVEKKPVLKPKLVLSLDGTEKLRSGCRGLIELDLEIIGKSGHSSKPFNGVNAITSTTEIVKTLEKEMMNITNKELGYCTVNLAYLQGGKISKSKNQIEWKREGNVIPDYTDCTIEIRTTDKKVDAASIISKLKEISRSVGVKINVKRTRHNIIPWKCANREAVTEEIKEIYKQCSLSFSLEDIQFSGYVDIGMLEGVITAPKYTIGVSGDNAHAPNEYAIIKSLYNAQKIYEKILKKYCQEEIL</sequence>
<dbReference type="PANTHER" id="PTHR43808">
    <property type="entry name" value="ACETYLORNITHINE DEACETYLASE"/>
    <property type="match status" value="1"/>
</dbReference>
<keyword evidence="4" id="KW-0378">Hydrolase</keyword>
<dbReference type="GO" id="GO:0046872">
    <property type="term" value="F:metal ion binding"/>
    <property type="evidence" value="ECO:0007669"/>
    <property type="project" value="UniProtKB-KW"/>
</dbReference>
<dbReference type="InterPro" id="IPR011650">
    <property type="entry name" value="Peptidase_M20_dimer"/>
</dbReference>
<organism evidence="7 8">
    <name type="scientific">candidate division WS6 bacterium GW2011_GWF2_39_15</name>
    <dbReference type="NCBI Taxonomy" id="1619100"/>
    <lineage>
        <taxon>Bacteria</taxon>
        <taxon>Candidatus Dojkabacteria</taxon>
    </lineage>
</organism>
<dbReference type="SUPFAM" id="SSF55031">
    <property type="entry name" value="Bacterial exopeptidase dimerisation domain"/>
    <property type="match status" value="1"/>
</dbReference>
<dbReference type="Gene3D" id="3.30.70.360">
    <property type="match status" value="1"/>
</dbReference>
<evidence type="ECO:0000256" key="3">
    <source>
        <dbReference type="ARBA" id="ARBA00022723"/>
    </source>
</evidence>
<dbReference type="AlphaFoldDB" id="A0A0G0MST4"/>
<evidence type="ECO:0000313" key="8">
    <source>
        <dbReference type="Proteomes" id="UP000034799"/>
    </source>
</evidence>
<reference evidence="7 8" key="1">
    <citation type="journal article" date="2015" name="Nature">
        <title>rRNA introns, odd ribosomes, and small enigmatic genomes across a large radiation of phyla.</title>
        <authorList>
            <person name="Brown C.T."/>
            <person name="Hug L.A."/>
            <person name="Thomas B.C."/>
            <person name="Sharon I."/>
            <person name="Castelle C.J."/>
            <person name="Singh A."/>
            <person name="Wilkins M.J."/>
            <person name="Williams K.H."/>
            <person name="Banfield J.F."/>
        </authorList>
    </citation>
    <scope>NUCLEOTIDE SEQUENCE [LARGE SCALE GENOMIC DNA]</scope>
</reference>
<comment type="similarity">
    <text evidence="2">Belongs to the peptidase M20A family.</text>
</comment>
<comment type="caution">
    <text evidence="7">The sequence shown here is derived from an EMBL/GenBank/DDBJ whole genome shotgun (WGS) entry which is preliminary data.</text>
</comment>
<protein>
    <submittedName>
        <fullName evidence="7">Acetylornithine deacetylase/succinyldiaminopimelate desuccinylase-like protein deacylase</fullName>
    </submittedName>
</protein>
<dbReference type="PANTHER" id="PTHR43808:SF8">
    <property type="entry name" value="PEPTIDASE M20 DIMERISATION DOMAIN-CONTAINING PROTEIN"/>
    <property type="match status" value="1"/>
</dbReference>
<evidence type="ECO:0000313" key="7">
    <source>
        <dbReference type="EMBL" id="KKR06198.1"/>
    </source>
</evidence>
<dbReference type="InterPro" id="IPR050072">
    <property type="entry name" value="Peptidase_M20A"/>
</dbReference>
<proteinExistence type="inferred from homology"/>
<dbReference type="Pfam" id="PF01546">
    <property type="entry name" value="Peptidase_M20"/>
    <property type="match status" value="1"/>
</dbReference>
<evidence type="ECO:0000256" key="1">
    <source>
        <dbReference type="ARBA" id="ARBA00001947"/>
    </source>
</evidence>
<comment type="cofactor">
    <cofactor evidence="1">
        <name>Zn(2+)</name>
        <dbReference type="ChEBI" id="CHEBI:29105"/>
    </cofactor>
</comment>
<dbReference type="InterPro" id="IPR002933">
    <property type="entry name" value="Peptidase_M20"/>
</dbReference>
<evidence type="ECO:0000256" key="2">
    <source>
        <dbReference type="ARBA" id="ARBA00006247"/>
    </source>
</evidence>